<accession>A0AC35TIM8</accession>
<evidence type="ECO:0000313" key="2">
    <source>
        <dbReference type="WBParaSite" id="RSKR_0000100100.1"/>
    </source>
</evidence>
<dbReference type="Proteomes" id="UP000095286">
    <property type="component" value="Unplaced"/>
</dbReference>
<dbReference type="WBParaSite" id="RSKR_0000100100.1">
    <property type="protein sequence ID" value="RSKR_0000100100.1"/>
    <property type="gene ID" value="RSKR_0000100100"/>
</dbReference>
<evidence type="ECO:0000313" key="1">
    <source>
        <dbReference type="Proteomes" id="UP000095286"/>
    </source>
</evidence>
<name>A0AC35TIM8_9BILA</name>
<reference evidence="2" key="1">
    <citation type="submission" date="2016-11" db="UniProtKB">
        <authorList>
            <consortium name="WormBaseParasite"/>
        </authorList>
    </citation>
    <scope>IDENTIFICATION</scope>
    <source>
        <strain evidence="2">KR3021</strain>
    </source>
</reference>
<proteinExistence type="predicted"/>
<organism evidence="1 2">
    <name type="scientific">Rhabditophanes sp. KR3021</name>
    <dbReference type="NCBI Taxonomy" id="114890"/>
    <lineage>
        <taxon>Eukaryota</taxon>
        <taxon>Metazoa</taxon>
        <taxon>Ecdysozoa</taxon>
        <taxon>Nematoda</taxon>
        <taxon>Chromadorea</taxon>
        <taxon>Rhabditida</taxon>
        <taxon>Tylenchina</taxon>
        <taxon>Panagrolaimomorpha</taxon>
        <taxon>Strongyloidoidea</taxon>
        <taxon>Alloionematidae</taxon>
        <taxon>Rhabditophanes</taxon>
    </lineage>
</organism>
<protein>
    <submittedName>
        <fullName evidence="2">CAAX prenyl protease</fullName>
    </submittedName>
</protein>
<sequence length="460" mass="53630">MSQALFYAIFAFQWVTFTWETYLSWRQYRVHLDTEKRPDNVKDIIEIDEYDKARLYKLDKHRFGFFSSGFAHVMNVVVLWYGFLPYLWDVSSNINKSMGWESEMTQALIFQFANSLVSFVAGLPLTYYDTFVVEEKHGFNKQTLPFFIKDKIKGLAVSFALMTPIMAAIIYIIENTGSYLFFYAWVFVSIIVFLLMTIYPEFIAPLFDKYTSLPAGELKSKIEALADSVSYPLAKLFVVQGSKRSSHSNCYCYGFGKNKRIVIFDTLLSNEENEKLENILNAEKKDKVRSEEEIKLAEKEKEDRKGKGMSNDEVVAVLGHELGHWALMHTVINLVVMEVNMFFLFYVFAYFYQWSAIYEAFGFNSEPTIIGLIIVFQYVMAPYNEIVEFLMTWYTRKMEFQADEYSFNLGYGDLLCSSLIKLGKDNLSLPIDDELYSSFHHSHPSIPQRIERINLLKKKN</sequence>